<dbReference type="EMBL" id="CP014864">
    <property type="protein sequence ID" value="AMX03763.1"/>
    <property type="molecule type" value="Genomic_DNA"/>
</dbReference>
<evidence type="ECO:0000256" key="1">
    <source>
        <dbReference type="SAM" id="SignalP"/>
    </source>
</evidence>
<feature type="signal peptide" evidence="1">
    <location>
        <begin position="1"/>
        <end position="19"/>
    </location>
</feature>
<reference evidence="5" key="2">
    <citation type="submission" date="2016-03" db="EMBL/GenBank/DDBJ databases">
        <authorList>
            <person name="Lee Y.-S."/>
            <person name="Choi Y.-L."/>
        </authorList>
    </citation>
    <scope>NUCLEOTIDE SEQUENCE [LARGE SCALE GENOMIC DNA]</scope>
    <source>
        <strain evidence="5">DAU221</strain>
    </source>
</reference>
<dbReference type="Pfam" id="PF05229">
    <property type="entry name" value="SCPU"/>
    <property type="match status" value="2"/>
</dbReference>
<keyword evidence="1" id="KW-0732">Signal</keyword>
<dbReference type="RefSeq" id="WP_067156593.1">
    <property type="nucleotide sequence ID" value="NZ_CP014864.1"/>
</dbReference>
<sequence length="303" mass="31705">MAQRILLVFTMLLTGVSWGQDCTYTVTPTLNFGSVTGLPTPQIDATADITVQCPVLDLLQRRICISLPVGSGGVSLADRRLTSGAFDVPFNVYRDAARTQVWGTVASGQQVQLDFPVLFGGTMTATVYGRVFAGGGSAAGFYQSVFNTIEVREGTYAVLAPNCSSLTPFNLAESMTAQLQVEPDCTISASPLDFGTVTNLVQTDASSNLSVTCTLNGAYSVALDGGGSGDINNRRMLLGGDSIDYQLYQDAARTQVWGDTVGTVVSGTGSGAAQSITVYGRVPAQGAKPPGIYQDTITATVTF</sequence>
<name>A0A143HPW0_MICTH</name>
<dbReference type="OrthoDB" id="8588792at2"/>
<evidence type="ECO:0000313" key="5">
    <source>
        <dbReference type="Proteomes" id="UP000076077"/>
    </source>
</evidence>
<dbReference type="EMBL" id="JAPHQB010000012">
    <property type="protein sequence ID" value="MCX2801944.1"/>
    <property type="molecule type" value="Genomic_DNA"/>
</dbReference>
<protein>
    <submittedName>
        <fullName evidence="4">Spore coat U domain-containing protein</fullName>
    </submittedName>
</protein>
<feature type="domain" description="Spore coat protein U/FanG" evidence="2">
    <location>
        <begin position="16"/>
        <end position="145"/>
    </location>
</feature>
<dbReference type="InterPro" id="IPR007893">
    <property type="entry name" value="Spore_coat_U/FanG"/>
</dbReference>
<gene>
    <name evidence="3" type="ORF">A3224_15255</name>
    <name evidence="4" type="ORF">OQJ68_09115</name>
</gene>
<keyword evidence="5" id="KW-1185">Reference proteome</keyword>
<dbReference type="AlphaFoldDB" id="A0A143HPW0"/>
<reference evidence="3" key="1">
    <citation type="submission" date="2016-03" db="EMBL/GenBank/DDBJ databases">
        <authorList>
            <person name="Ploux O."/>
        </authorList>
    </citation>
    <scope>NUCLEOTIDE SEQUENCE [LARGE SCALE GENOMIC DNA]</scope>
    <source>
        <strain evidence="3">DAU221</strain>
    </source>
</reference>
<dbReference type="Proteomes" id="UP001209730">
    <property type="component" value="Unassembled WGS sequence"/>
</dbReference>
<reference evidence="4" key="3">
    <citation type="submission" date="2022-11" db="EMBL/GenBank/DDBJ databases">
        <title>Chitin-degrading and fungicidal potential of chitinolytic bacterial strains from marine environment of the Pacific Ocean regions.</title>
        <authorList>
            <person name="Pentekhina I."/>
            <person name="Nedashkovskaya O."/>
            <person name="Seitkalieva A."/>
            <person name="Podvolotskaya A."/>
            <person name="Tekutyeva L."/>
            <person name="Balabanova L."/>
        </authorList>
    </citation>
    <scope>NUCLEOTIDE SEQUENCE</scope>
    <source>
        <strain evidence="4">KMM 6838</strain>
    </source>
</reference>
<feature type="domain" description="Spore coat protein U/FanG" evidence="2">
    <location>
        <begin position="174"/>
        <end position="300"/>
    </location>
</feature>
<dbReference type="PANTHER" id="PTHR37089">
    <property type="entry name" value="PROTEIN U-RELATED"/>
    <property type="match status" value="1"/>
</dbReference>
<evidence type="ECO:0000313" key="3">
    <source>
        <dbReference type="EMBL" id="AMX03763.1"/>
    </source>
</evidence>
<dbReference type="STRING" id="252514.A3224_15255"/>
<feature type="chain" id="PRO_5013476348" evidence="1">
    <location>
        <begin position="20"/>
        <end position="303"/>
    </location>
</feature>
<dbReference type="Proteomes" id="UP000076077">
    <property type="component" value="Chromosome"/>
</dbReference>
<dbReference type="GeneID" id="76609387"/>
<dbReference type="PANTHER" id="PTHR37089:SF4">
    <property type="entry name" value="EXPORTED PROTEIN"/>
    <property type="match status" value="1"/>
</dbReference>
<dbReference type="InterPro" id="IPR053167">
    <property type="entry name" value="Spore_coat_component"/>
</dbReference>
<organism evidence="3 5">
    <name type="scientific">Microbulbifer thermotolerans</name>
    <dbReference type="NCBI Taxonomy" id="252514"/>
    <lineage>
        <taxon>Bacteria</taxon>
        <taxon>Pseudomonadati</taxon>
        <taxon>Pseudomonadota</taxon>
        <taxon>Gammaproteobacteria</taxon>
        <taxon>Cellvibrionales</taxon>
        <taxon>Microbulbiferaceae</taxon>
        <taxon>Microbulbifer</taxon>
    </lineage>
</organism>
<accession>A0A143HPW0</accession>
<evidence type="ECO:0000313" key="4">
    <source>
        <dbReference type="EMBL" id="MCX2801944.1"/>
    </source>
</evidence>
<proteinExistence type="predicted"/>
<dbReference type="SMART" id="SM00972">
    <property type="entry name" value="SCPU"/>
    <property type="match status" value="2"/>
</dbReference>
<evidence type="ECO:0000259" key="2">
    <source>
        <dbReference type="Pfam" id="PF05229"/>
    </source>
</evidence>
<dbReference type="KEGG" id="mthd:A3224_15255"/>